<dbReference type="PANTHER" id="PTHR30329">
    <property type="entry name" value="STATOR ELEMENT OF FLAGELLAR MOTOR COMPLEX"/>
    <property type="match status" value="1"/>
</dbReference>
<proteinExistence type="inferred from homology"/>
<sequence length="267" mass="29772">MSSEPPAIRQAKKSVGQPRYLATFADLMTLLMCFFVLLLSMAEIDALQFKMVVKSMENAFGVDRPDPVKDIVKGTSIIQQTFSPAPSDKVTPLADIRQNIQSSNENMLKIHDAQVYQIAKANSLTLLLRKKFAKAIEAGLISLETIEDRVIIRINERASFPSGQADLKANFVPVLNYIAKVLAEIDTQFIVSGHSDNLPLRSDIYRSNWELSAARATSVLMTLLKYPELKATQFRIEAYADTMPIRSNLSSKGRAMNRRVEIGIIPP</sequence>
<evidence type="ECO:0000313" key="9">
    <source>
        <dbReference type="EMBL" id="KKN64919.1"/>
    </source>
</evidence>
<accession>A0A0F9SD15</accession>
<dbReference type="Pfam" id="PF13677">
    <property type="entry name" value="MotB_plug"/>
    <property type="match status" value="1"/>
</dbReference>
<evidence type="ECO:0000256" key="3">
    <source>
        <dbReference type="ARBA" id="ARBA00022475"/>
    </source>
</evidence>
<evidence type="ECO:0000256" key="6">
    <source>
        <dbReference type="ARBA" id="ARBA00023136"/>
    </source>
</evidence>
<evidence type="ECO:0000256" key="2">
    <source>
        <dbReference type="ARBA" id="ARBA00008914"/>
    </source>
</evidence>
<keyword evidence="5 7" id="KW-1133">Transmembrane helix</keyword>
<dbReference type="PANTHER" id="PTHR30329:SF21">
    <property type="entry name" value="LIPOPROTEIN YIAD-RELATED"/>
    <property type="match status" value="1"/>
</dbReference>
<gene>
    <name evidence="9" type="ORF">LCGC14_0486780</name>
</gene>
<keyword evidence="4 7" id="KW-0812">Transmembrane</keyword>
<evidence type="ECO:0000256" key="5">
    <source>
        <dbReference type="ARBA" id="ARBA00022989"/>
    </source>
</evidence>
<dbReference type="AlphaFoldDB" id="A0A0F9SD15"/>
<dbReference type="PROSITE" id="PS51123">
    <property type="entry name" value="OMPA_2"/>
    <property type="match status" value="1"/>
</dbReference>
<dbReference type="InterPro" id="IPR006665">
    <property type="entry name" value="OmpA-like"/>
</dbReference>
<dbReference type="InterPro" id="IPR050330">
    <property type="entry name" value="Bact_OuterMem_StrucFunc"/>
</dbReference>
<evidence type="ECO:0000256" key="4">
    <source>
        <dbReference type="ARBA" id="ARBA00022692"/>
    </source>
</evidence>
<keyword evidence="3" id="KW-1003">Cell membrane</keyword>
<comment type="similarity">
    <text evidence="2">Belongs to the MotB family.</text>
</comment>
<comment type="caution">
    <text evidence="9">The sequence shown here is derived from an EMBL/GenBank/DDBJ whole genome shotgun (WGS) entry which is preliminary data.</text>
</comment>
<dbReference type="CDD" id="cd07185">
    <property type="entry name" value="OmpA_C-like"/>
    <property type="match status" value="1"/>
</dbReference>
<dbReference type="Gene3D" id="3.30.1330.60">
    <property type="entry name" value="OmpA-like domain"/>
    <property type="match status" value="1"/>
</dbReference>
<dbReference type="SUPFAM" id="SSF103088">
    <property type="entry name" value="OmpA-like"/>
    <property type="match status" value="1"/>
</dbReference>
<dbReference type="InterPro" id="IPR036737">
    <property type="entry name" value="OmpA-like_sf"/>
</dbReference>
<feature type="transmembrane region" description="Helical" evidence="7">
    <location>
        <begin position="20"/>
        <end position="42"/>
    </location>
</feature>
<dbReference type="GO" id="GO:0005886">
    <property type="term" value="C:plasma membrane"/>
    <property type="evidence" value="ECO:0007669"/>
    <property type="project" value="UniProtKB-SubCell"/>
</dbReference>
<dbReference type="EMBL" id="LAZR01000540">
    <property type="protein sequence ID" value="KKN64919.1"/>
    <property type="molecule type" value="Genomic_DNA"/>
</dbReference>
<dbReference type="Pfam" id="PF00691">
    <property type="entry name" value="OmpA"/>
    <property type="match status" value="1"/>
</dbReference>
<comment type="subcellular location">
    <subcellularLocation>
        <location evidence="1">Cell membrane</location>
        <topology evidence="1">Single-pass membrane protein</topology>
    </subcellularLocation>
</comment>
<evidence type="ECO:0000259" key="8">
    <source>
        <dbReference type="PROSITE" id="PS51123"/>
    </source>
</evidence>
<keyword evidence="6 7" id="KW-0472">Membrane</keyword>
<evidence type="ECO:0000256" key="1">
    <source>
        <dbReference type="ARBA" id="ARBA00004162"/>
    </source>
</evidence>
<organism evidence="9">
    <name type="scientific">marine sediment metagenome</name>
    <dbReference type="NCBI Taxonomy" id="412755"/>
    <lineage>
        <taxon>unclassified sequences</taxon>
        <taxon>metagenomes</taxon>
        <taxon>ecological metagenomes</taxon>
    </lineage>
</organism>
<name>A0A0F9SD15_9ZZZZ</name>
<reference evidence="9" key="1">
    <citation type="journal article" date="2015" name="Nature">
        <title>Complex archaea that bridge the gap between prokaryotes and eukaryotes.</title>
        <authorList>
            <person name="Spang A."/>
            <person name="Saw J.H."/>
            <person name="Jorgensen S.L."/>
            <person name="Zaremba-Niedzwiedzka K."/>
            <person name="Martijn J."/>
            <person name="Lind A.E."/>
            <person name="van Eijk R."/>
            <person name="Schleper C."/>
            <person name="Guy L."/>
            <person name="Ettema T.J."/>
        </authorList>
    </citation>
    <scope>NUCLEOTIDE SEQUENCE</scope>
</reference>
<evidence type="ECO:0000256" key="7">
    <source>
        <dbReference type="SAM" id="Phobius"/>
    </source>
</evidence>
<dbReference type="InterPro" id="IPR025713">
    <property type="entry name" value="MotB-like_N_dom"/>
</dbReference>
<protein>
    <recommendedName>
        <fullName evidence="8">OmpA-like domain-containing protein</fullName>
    </recommendedName>
</protein>
<feature type="domain" description="OmpA-like" evidence="8">
    <location>
        <begin position="147"/>
        <end position="267"/>
    </location>
</feature>